<dbReference type="AlphaFoldDB" id="A0A9Q0XVY2"/>
<proteinExistence type="predicted"/>
<evidence type="ECO:0000313" key="2">
    <source>
        <dbReference type="Proteomes" id="UP001142489"/>
    </source>
</evidence>
<dbReference type="EMBL" id="JAPFRF010000005">
    <property type="protein sequence ID" value="KAJ7331849.1"/>
    <property type="molecule type" value="Genomic_DNA"/>
</dbReference>
<accession>A0A9Q0XVY2</accession>
<name>A0A9Q0XVY2_9SAUR</name>
<keyword evidence="2" id="KW-1185">Reference proteome</keyword>
<reference evidence="1" key="1">
    <citation type="journal article" date="2023" name="DNA Res.">
        <title>Chromosome-level genome assembly of Phrynocephalus forsythii using third-generation DNA sequencing and Hi-C analysis.</title>
        <authorList>
            <person name="Qi Y."/>
            <person name="Zhao W."/>
            <person name="Zhao Y."/>
            <person name="Niu C."/>
            <person name="Cao S."/>
            <person name="Zhang Y."/>
        </authorList>
    </citation>
    <scope>NUCLEOTIDE SEQUENCE</scope>
    <source>
        <tissue evidence="1">Muscle</tissue>
    </source>
</reference>
<comment type="caution">
    <text evidence="1">The sequence shown here is derived from an EMBL/GenBank/DDBJ whole genome shotgun (WGS) entry which is preliminary data.</text>
</comment>
<dbReference type="Proteomes" id="UP001142489">
    <property type="component" value="Unassembled WGS sequence"/>
</dbReference>
<organism evidence="1 2">
    <name type="scientific">Phrynocephalus forsythii</name>
    <dbReference type="NCBI Taxonomy" id="171643"/>
    <lineage>
        <taxon>Eukaryota</taxon>
        <taxon>Metazoa</taxon>
        <taxon>Chordata</taxon>
        <taxon>Craniata</taxon>
        <taxon>Vertebrata</taxon>
        <taxon>Euteleostomi</taxon>
        <taxon>Lepidosauria</taxon>
        <taxon>Squamata</taxon>
        <taxon>Bifurcata</taxon>
        <taxon>Unidentata</taxon>
        <taxon>Episquamata</taxon>
        <taxon>Toxicofera</taxon>
        <taxon>Iguania</taxon>
        <taxon>Acrodonta</taxon>
        <taxon>Agamidae</taxon>
        <taxon>Agaminae</taxon>
        <taxon>Phrynocephalus</taxon>
    </lineage>
</organism>
<evidence type="ECO:0000313" key="1">
    <source>
        <dbReference type="EMBL" id="KAJ7331849.1"/>
    </source>
</evidence>
<sequence length="218" mass="24230">MKVVAARDTAACRALVKSRVAVCCHISLMLLPPIAVSTVNDTWNVQLLVKRVMCSTLAMDSCWALDSQERISGWYALRMDCGRSQKLTANWSVTLQSQLSMQCCWSPNACKGIMMWALSAPMSVNLGIMSLAPQKRSARMSIWEGEYFCCLLACFYVTAYPLSKHLAPSQICPVFELDPQWDTVETSADTSLRFSPTELLLFAILAFLSSLSLKHKSV</sequence>
<protein>
    <submittedName>
        <fullName evidence="1">Uncharacterized protein</fullName>
    </submittedName>
</protein>
<gene>
    <name evidence="1" type="ORF">JRQ81_014029</name>
</gene>